<dbReference type="AlphaFoldDB" id="A0AB32WL72"/>
<dbReference type="InterPro" id="IPR044730">
    <property type="entry name" value="RNase_H-like_dom_plant"/>
</dbReference>
<dbReference type="InterPro" id="IPR058922">
    <property type="entry name" value="WHD_DRP"/>
</dbReference>
<evidence type="ECO:0000313" key="9">
    <source>
        <dbReference type="Proteomes" id="UP000694886"/>
    </source>
</evidence>
<name>A0AB32WL72_THECC</name>
<dbReference type="InterPro" id="IPR032675">
    <property type="entry name" value="LRR_dom_sf"/>
</dbReference>
<evidence type="ECO:0000256" key="5">
    <source>
        <dbReference type="ARBA" id="ARBA00022821"/>
    </source>
</evidence>
<dbReference type="PANTHER" id="PTHR33463">
    <property type="entry name" value="NB-ARC DOMAIN-CONTAINING PROTEIN-RELATED"/>
    <property type="match status" value="1"/>
</dbReference>
<dbReference type="InterPro" id="IPR055414">
    <property type="entry name" value="LRR_R13L4/SHOC2-like"/>
</dbReference>
<accession>A0AB32WL72</accession>
<dbReference type="GO" id="GO:0003676">
    <property type="term" value="F:nucleic acid binding"/>
    <property type="evidence" value="ECO:0007669"/>
    <property type="project" value="InterPro"/>
</dbReference>
<keyword evidence="6" id="KW-0067">ATP-binding</keyword>
<feature type="domain" description="RNase H type-1" evidence="8">
    <location>
        <begin position="775"/>
        <end position="908"/>
    </location>
</feature>
<sequence>MEEFTPSGLQKKLRNRLNSRRSFIQRRVETIERDPRMRRTEQVERWLTSVERFVNEINGVIEQGHQQLQDTCLGSFCPKNLPSTYKIGKRIVNRLGSARDLRHMSESFFSISDFTIVERLPGLRLLMPELLVENTVGLDSAVERVWRCNKDENTQVIRLCGIGGVGKSTLSKKLSNEFHIRNHDFDVVIWAEVSRQEEGLYRETSRDDIRERFDLLRLGIHLQMGNQNSSKVIYTTRSMELCNAVEALETIEVKCLPPQQALILFRMMVGENILNNDPELSELAEIIALTGGGLPLAFLTVGRAMASRRNPREWHLAVELIHSNPSEIDGFGDRVFPLLKFSYDGLNNATAQKCFRYCYIFPKDYNVRIDELIGLWIGEGFFDGSNPRDQAEFIVGTLKLAYLLESDEYKQFVGMHDVVHDMALWLVRDQGKRKKKVLVTKGVTITYEEHKKWEEANWISLYGNQGLVELPLDIGNVKTLQYLNLSLTSKVELPASLTNLRSLRCLLLDYTTNLKRVPKEALECLNRINKLGITIFAAPFVDNIIKSCTLRSCIRKLTFMECNGLISLRFTQELGNLERLEIFRCCSLKEFKISEWCKLGNLRQDYIGVCPLLLNLDFLAYARNLETLTILDCESLESVTSEIIAFPGLKTISLTCLRNLESICPLPRCFPSLSEIEVSQCSLLRQLPFDLETAKFLQKIRGETMVGWNDIIFGGKTWDRAQTYELVKLRVATWAKAKWPRDYNRTLDTFIEPRLGAVLKCVKKTRPKVEWTNPVDGSMKFNVDGAASGCPGEAGIGGILRNSAGETKMMFSKSIGMGDSNLAEVLAIKQAFMMFFESNWNGSHSLVIESDSSNAVSWIQAPNQALWRMRKWILQIEMLKRKVKRWEIKYVKREANQQADTLAKSGIGRDIDLANVWTEVQNGDFVVNGKYLRI</sequence>
<dbReference type="GO" id="GO:0006952">
    <property type="term" value="P:defense response"/>
    <property type="evidence" value="ECO:0007669"/>
    <property type="project" value="UniProtKB-KW"/>
</dbReference>
<dbReference type="PRINTS" id="PR00364">
    <property type="entry name" value="DISEASERSIST"/>
</dbReference>
<dbReference type="InterPro" id="IPR042197">
    <property type="entry name" value="Apaf_helical"/>
</dbReference>
<dbReference type="PANTHER" id="PTHR33463:SF220">
    <property type="entry name" value="NB-ARC DOMAIN-CONTAINING PROTEIN"/>
    <property type="match status" value="1"/>
</dbReference>
<dbReference type="Pfam" id="PF00931">
    <property type="entry name" value="NB-ARC"/>
    <property type="match status" value="2"/>
</dbReference>
<dbReference type="KEGG" id="tcc:18595872"/>
<reference evidence="10" key="2">
    <citation type="submission" date="2025-08" db="UniProtKB">
        <authorList>
            <consortium name="RefSeq"/>
        </authorList>
    </citation>
    <scope>IDENTIFICATION</scope>
</reference>
<dbReference type="GO" id="GO:0004523">
    <property type="term" value="F:RNA-DNA hybrid ribonuclease activity"/>
    <property type="evidence" value="ECO:0007669"/>
    <property type="project" value="InterPro"/>
</dbReference>
<reference evidence="9" key="1">
    <citation type="journal article" date="1997" name="Nucleic Acids Res.">
        <title>tRNAscan-SE: a program for improved detection of transfer RNA genes in genomic sequence.</title>
        <authorList>
            <person name="Lowe T.M."/>
            <person name="Eddy S.R."/>
        </authorList>
    </citation>
    <scope>NUCLEOTIDE SEQUENCE [LARGE SCALE GENOMIC DNA]</scope>
    <source>
        <strain evidence="9">r\B97-61/B2</strain>
    </source>
</reference>
<gene>
    <name evidence="10" type="primary">LOC18595872</name>
</gene>
<evidence type="ECO:0000256" key="7">
    <source>
        <dbReference type="SAM" id="Coils"/>
    </source>
</evidence>
<dbReference type="SUPFAM" id="SSF52540">
    <property type="entry name" value="P-loop containing nucleoside triphosphate hydrolases"/>
    <property type="match status" value="1"/>
</dbReference>
<dbReference type="Gene3D" id="3.80.10.10">
    <property type="entry name" value="Ribonuclease Inhibitor"/>
    <property type="match status" value="1"/>
</dbReference>
<dbReference type="Gene3D" id="1.10.8.430">
    <property type="entry name" value="Helical domain of apoptotic protease-activating factors"/>
    <property type="match status" value="1"/>
</dbReference>
<evidence type="ECO:0000256" key="3">
    <source>
        <dbReference type="ARBA" id="ARBA00022737"/>
    </source>
</evidence>
<evidence type="ECO:0000256" key="6">
    <source>
        <dbReference type="ARBA" id="ARBA00022840"/>
    </source>
</evidence>
<keyword evidence="2" id="KW-0433">Leucine-rich repeat</keyword>
<dbReference type="Pfam" id="PF13456">
    <property type="entry name" value="RVT_3"/>
    <property type="match status" value="1"/>
</dbReference>
<dbReference type="PROSITE" id="PS50879">
    <property type="entry name" value="RNASE_H_1"/>
    <property type="match status" value="1"/>
</dbReference>
<dbReference type="InterPro" id="IPR050905">
    <property type="entry name" value="Plant_NBS-LRR"/>
</dbReference>
<dbReference type="Gramene" id="Tc06v2_t006830.1">
    <property type="protein sequence ID" value="Tc06v2_p006830.1"/>
    <property type="gene ID" value="Tc06v2_g006830"/>
</dbReference>
<dbReference type="InterPro" id="IPR036388">
    <property type="entry name" value="WH-like_DNA-bd_sf"/>
</dbReference>
<dbReference type="SUPFAM" id="SSF53098">
    <property type="entry name" value="Ribonuclease H-like"/>
    <property type="match status" value="1"/>
</dbReference>
<keyword evidence="4" id="KW-0547">Nucleotide-binding</keyword>
<keyword evidence="3" id="KW-0677">Repeat</keyword>
<feature type="coiled-coil region" evidence="7">
    <location>
        <begin position="869"/>
        <end position="896"/>
    </location>
</feature>
<evidence type="ECO:0000259" key="8">
    <source>
        <dbReference type="PROSITE" id="PS50879"/>
    </source>
</evidence>
<dbReference type="InterPro" id="IPR002156">
    <property type="entry name" value="RNaseH_domain"/>
</dbReference>
<dbReference type="Gene3D" id="3.30.420.10">
    <property type="entry name" value="Ribonuclease H-like superfamily/Ribonuclease H"/>
    <property type="match status" value="1"/>
</dbReference>
<comment type="similarity">
    <text evidence="1">Belongs to the disease resistance NB-LRR family.</text>
</comment>
<keyword evidence="7" id="KW-0175">Coiled coil</keyword>
<dbReference type="CDD" id="cd06222">
    <property type="entry name" value="RNase_H_like"/>
    <property type="match status" value="1"/>
</dbReference>
<organism evidence="9 10">
    <name type="scientific">Theobroma cacao</name>
    <name type="common">Cacao</name>
    <name type="synonym">Cocoa</name>
    <dbReference type="NCBI Taxonomy" id="3641"/>
    <lineage>
        <taxon>Eukaryota</taxon>
        <taxon>Viridiplantae</taxon>
        <taxon>Streptophyta</taxon>
        <taxon>Embryophyta</taxon>
        <taxon>Tracheophyta</taxon>
        <taxon>Spermatophyta</taxon>
        <taxon>Magnoliopsida</taxon>
        <taxon>eudicotyledons</taxon>
        <taxon>Gunneridae</taxon>
        <taxon>Pentapetalae</taxon>
        <taxon>rosids</taxon>
        <taxon>malvids</taxon>
        <taxon>Malvales</taxon>
        <taxon>Malvaceae</taxon>
        <taxon>Byttnerioideae</taxon>
        <taxon>Theobroma</taxon>
    </lineage>
</organism>
<dbReference type="Pfam" id="PF23598">
    <property type="entry name" value="LRR_14"/>
    <property type="match status" value="1"/>
</dbReference>
<dbReference type="SUPFAM" id="SSF52058">
    <property type="entry name" value="L domain-like"/>
    <property type="match status" value="1"/>
</dbReference>
<dbReference type="InterPro" id="IPR012337">
    <property type="entry name" value="RNaseH-like_sf"/>
</dbReference>
<dbReference type="Pfam" id="PF23559">
    <property type="entry name" value="WHD_DRP"/>
    <property type="match status" value="1"/>
</dbReference>
<proteinExistence type="inferred from homology"/>
<dbReference type="InterPro" id="IPR027417">
    <property type="entry name" value="P-loop_NTPase"/>
</dbReference>
<dbReference type="Proteomes" id="UP000694886">
    <property type="component" value="Chromosome 6"/>
</dbReference>
<dbReference type="GO" id="GO:0043531">
    <property type="term" value="F:ADP binding"/>
    <property type="evidence" value="ECO:0007669"/>
    <property type="project" value="InterPro"/>
</dbReference>
<evidence type="ECO:0000256" key="2">
    <source>
        <dbReference type="ARBA" id="ARBA00022614"/>
    </source>
</evidence>
<dbReference type="RefSeq" id="XP_017978299.1">
    <property type="nucleotide sequence ID" value="XM_018122810.1"/>
</dbReference>
<evidence type="ECO:0000313" key="10">
    <source>
        <dbReference type="RefSeq" id="XP_017978299.1"/>
    </source>
</evidence>
<dbReference type="InterPro" id="IPR036397">
    <property type="entry name" value="RNaseH_sf"/>
</dbReference>
<dbReference type="InterPro" id="IPR002182">
    <property type="entry name" value="NB-ARC"/>
</dbReference>
<dbReference type="Gene3D" id="1.10.10.10">
    <property type="entry name" value="Winged helix-like DNA-binding domain superfamily/Winged helix DNA-binding domain"/>
    <property type="match status" value="1"/>
</dbReference>
<dbReference type="GO" id="GO:0005524">
    <property type="term" value="F:ATP binding"/>
    <property type="evidence" value="ECO:0007669"/>
    <property type="project" value="UniProtKB-KW"/>
</dbReference>
<protein>
    <submittedName>
        <fullName evidence="10">Probable disease resistance protein At1g12280</fullName>
    </submittedName>
</protein>
<keyword evidence="5" id="KW-0611">Plant defense</keyword>
<evidence type="ECO:0000256" key="4">
    <source>
        <dbReference type="ARBA" id="ARBA00022741"/>
    </source>
</evidence>
<dbReference type="GeneID" id="18595872"/>
<dbReference type="FunFam" id="1.10.10.10:FF:000322">
    <property type="entry name" value="Probable disease resistance protein At1g63360"/>
    <property type="match status" value="1"/>
</dbReference>
<evidence type="ECO:0000256" key="1">
    <source>
        <dbReference type="ARBA" id="ARBA00008894"/>
    </source>
</evidence>
<dbReference type="Gene3D" id="3.40.50.300">
    <property type="entry name" value="P-loop containing nucleotide triphosphate hydrolases"/>
    <property type="match status" value="1"/>
</dbReference>